<dbReference type="InterPro" id="IPR012337">
    <property type="entry name" value="RNaseH-like_sf"/>
</dbReference>
<evidence type="ECO:0000256" key="1">
    <source>
        <dbReference type="ARBA" id="ARBA00022490"/>
    </source>
</evidence>
<evidence type="ECO:0000256" key="2">
    <source>
        <dbReference type="ARBA" id="ARBA00022517"/>
    </source>
</evidence>
<dbReference type="InterPro" id="IPR005227">
    <property type="entry name" value="YqgF"/>
</dbReference>
<accession>A0A4R1N0G0</accession>
<dbReference type="PANTHER" id="PTHR33317">
    <property type="entry name" value="POLYNUCLEOTIDYL TRANSFERASE, RIBONUCLEASE H-LIKE SUPERFAMILY PROTEIN"/>
    <property type="match status" value="1"/>
</dbReference>
<evidence type="ECO:0000256" key="3">
    <source>
        <dbReference type="ARBA" id="ARBA00022722"/>
    </source>
</evidence>
<comment type="subcellular location">
    <subcellularLocation>
        <location evidence="5">Cytoplasm</location>
    </subcellularLocation>
</comment>
<protein>
    <recommendedName>
        <fullName evidence="5">Putative pre-16S rRNA nuclease</fullName>
        <ecNumber evidence="5">3.1.-.-</ecNumber>
    </recommendedName>
</protein>
<name>A0A4R1N0G0_9FIRM</name>
<dbReference type="NCBIfam" id="TIGR00250">
    <property type="entry name" value="RNAse_H_YqgF"/>
    <property type="match status" value="1"/>
</dbReference>
<comment type="function">
    <text evidence="5">Could be a nuclease involved in processing of the 5'-end of pre-16S rRNA.</text>
</comment>
<dbReference type="PANTHER" id="PTHR33317:SF4">
    <property type="entry name" value="POLYNUCLEOTIDYL TRANSFERASE, RIBONUCLEASE H-LIKE SUPERFAMILY PROTEIN"/>
    <property type="match status" value="1"/>
</dbReference>
<proteinExistence type="inferred from homology"/>
<dbReference type="InterPro" id="IPR006641">
    <property type="entry name" value="YqgF/RNaseH-like_dom"/>
</dbReference>
<dbReference type="Gene3D" id="3.30.420.140">
    <property type="entry name" value="YqgF/RNase H-like domain"/>
    <property type="match status" value="1"/>
</dbReference>
<dbReference type="GO" id="GO:0000967">
    <property type="term" value="P:rRNA 5'-end processing"/>
    <property type="evidence" value="ECO:0007669"/>
    <property type="project" value="UniProtKB-UniRule"/>
</dbReference>
<keyword evidence="4 5" id="KW-0378">Hydrolase</keyword>
<dbReference type="GO" id="GO:0005829">
    <property type="term" value="C:cytosol"/>
    <property type="evidence" value="ECO:0007669"/>
    <property type="project" value="TreeGrafter"/>
</dbReference>
<dbReference type="EC" id="3.1.-.-" evidence="5"/>
<comment type="similarity">
    <text evidence="5">Belongs to the YqgF HJR family.</text>
</comment>
<dbReference type="AlphaFoldDB" id="A0A4R1N0G0"/>
<dbReference type="GO" id="GO:0004518">
    <property type="term" value="F:nuclease activity"/>
    <property type="evidence" value="ECO:0007669"/>
    <property type="project" value="UniProtKB-KW"/>
</dbReference>
<dbReference type="SUPFAM" id="SSF53098">
    <property type="entry name" value="Ribonuclease H-like"/>
    <property type="match status" value="1"/>
</dbReference>
<organism evidence="7 8">
    <name type="scientific">Natranaerovirga hydrolytica</name>
    <dbReference type="NCBI Taxonomy" id="680378"/>
    <lineage>
        <taxon>Bacteria</taxon>
        <taxon>Bacillati</taxon>
        <taxon>Bacillota</taxon>
        <taxon>Clostridia</taxon>
        <taxon>Lachnospirales</taxon>
        <taxon>Natranaerovirgaceae</taxon>
        <taxon>Natranaerovirga</taxon>
    </lineage>
</organism>
<feature type="domain" description="YqgF/RNase H-like" evidence="6">
    <location>
        <begin position="1"/>
        <end position="104"/>
    </location>
</feature>
<keyword evidence="3 5" id="KW-0540">Nuclease</keyword>
<evidence type="ECO:0000256" key="5">
    <source>
        <dbReference type="HAMAP-Rule" id="MF_00651"/>
    </source>
</evidence>
<dbReference type="HAMAP" id="MF_00651">
    <property type="entry name" value="Nuclease_YqgF"/>
    <property type="match status" value="1"/>
</dbReference>
<dbReference type="InterPro" id="IPR037027">
    <property type="entry name" value="YqgF/RNaseH-like_dom_sf"/>
</dbReference>
<evidence type="ECO:0000259" key="6">
    <source>
        <dbReference type="SMART" id="SM00732"/>
    </source>
</evidence>
<dbReference type="OrthoDB" id="9796140at2"/>
<dbReference type="GO" id="GO:0016788">
    <property type="term" value="F:hydrolase activity, acting on ester bonds"/>
    <property type="evidence" value="ECO:0007669"/>
    <property type="project" value="UniProtKB-UniRule"/>
</dbReference>
<sequence>MRVLGLDFGSKTVGVAVSDLMGWTAQGLEVINREEEDNIKKTIYRLKEIVDEYQVERIVLGLPKNMNNTLGERAEKTLVFQKKLEEQLGLPVITWDERLSTMFAKRTLIEADVSRKKRKKVIDKMAAVFILQGYLDSNKI</sequence>
<dbReference type="Pfam" id="PF03652">
    <property type="entry name" value="RuvX"/>
    <property type="match status" value="1"/>
</dbReference>
<dbReference type="CDD" id="cd16964">
    <property type="entry name" value="YqgF"/>
    <property type="match status" value="1"/>
</dbReference>
<comment type="caution">
    <text evidence="7">The sequence shown here is derived from an EMBL/GenBank/DDBJ whole genome shotgun (WGS) entry which is preliminary data.</text>
</comment>
<dbReference type="SMART" id="SM00732">
    <property type="entry name" value="YqgFc"/>
    <property type="match status" value="1"/>
</dbReference>
<dbReference type="RefSeq" id="WP_132280870.1">
    <property type="nucleotide sequence ID" value="NZ_SMGQ01000011.1"/>
</dbReference>
<evidence type="ECO:0000313" key="8">
    <source>
        <dbReference type="Proteomes" id="UP000294545"/>
    </source>
</evidence>
<evidence type="ECO:0000313" key="7">
    <source>
        <dbReference type="EMBL" id="TCK98390.1"/>
    </source>
</evidence>
<dbReference type="Proteomes" id="UP000294545">
    <property type="component" value="Unassembled WGS sequence"/>
</dbReference>
<gene>
    <name evidence="7" type="ORF">EDC19_0810</name>
</gene>
<evidence type="ECO:0000256" key="4">
    <source>
        <dbReference type="ARBA" id="ARBA00022801"/>
    </source>
</evidence>
<keyword evidence="8" id="KW-1185">Reference proteome</keyword>
<keyword evidence="1 5" id="KW-0963">Cytoplasm</keyword>
<dbReference type="EMBL" id="SMGQ01000011">
    <property type="protein sequence ID" value="TCK98390.1"/>
    <property type="molecule type" value="Genomic_DNA"/>
</dbReference>
<reference evidence="7 8" key="1">
    <citation type="submission" date="2019-03" db="EMBL/GenBank/DDBJ databases">
        <title>Genomic Encyclopedia of Type Strains, Phase IV (KMG-IV): sequencing the most valuable type-strain genomes for metagenomic binning, comparative biology and taxonomic classification.</title>
        <authorList>
            <person name="Goeker M."/>
        </authorList>
    </citation>
    <scope>NUCLEOTIDE SEQUENCE [LARGE SCALE GENOMIC DNA]</scope>
    <source>
        <strain evidence="7 8">DSM 24176</strain>
    </source>
</reference>
<keyword evidence="2 5" id="KW-0690">Ribosome biogenesis</keyword>